<reference evidence="4 5" key="1">
    <citation type="journal article" date="2011" name="Int. J. Syst. Evol. Microbiol.">
        <title>Ochrobactrum pecoris sp. nov., isolated from farm animals.</title>
        <authorList>
            <person name="Kampfer P."/>
            <person name="Huber B."/>
            <person name="Busse H.J."/>
            <person name="Scholz H.C."/>
            <person name="Tomaso H."/>
            <person name="Hotzel H."/>
            <person name="Melzer F."/>
        </authorList>
    </citation>
    <scope>NUCLEOTIDE SEQUENCE [LARGE SCALE GENOMIC DNA]</scope>
    <source>
        <strain evidence="4 5">08RB2639</strain>
    </source>
</reference>
<organism evidence="4 5">
    <name type="scientific">Brucella pecoris</name>
    <dbReference type="NCBI Taxonomy" id="867683"/>
    <lineage>
        <taxon>Bacteria</taxon>
        <taxon>Pseudomonadati</taxon>
        <taxon>Pseudomonadota</taxon>
        <taxon>Alphaproteobacteria</taxon>
        <taxon>Hyphomicrobiales</taxon>
        <taxon>Brucellaceae</taxon>
        <taxon>Brucella/Ochrobactrum group</taxon>
        <taxon>Brucella</taxon>
    </lineage>
</organism>
<accession>A0A5C5CCI0</accession>
<dbReference type="GO" id="GO:0016853">
    <property type="term" value="F:isomerase activity"/>
    <property type="evidence" value="ECO:0007669"/>
    <property type="project" value="UniProtKB-KW"/>
</dbReference>
<proteinExistence type="inferred from homology"/>
<dbReference type="SUPFAM" id="SSF52096">
    <property type="entry name" value="ClpP/crotonase"/>
    <property type="match status" value="1"/>
</dbReference>
<dbReference type="InterPro" id="IPR029045">
    <property type="entry name" value="ClpP/crotonase-like_dom_sf"/>
</dbReference>
<gene>
    <name evidence="4" type="ORF">FIB18_22465</name>
    <name evidence="3" type="ORF">GGQ79_004599</name>
</gene>
<dbReference type="PROSITE" id="PS00166">
    <property type="entry name" value="ENOYL_COA_HYDRATASE"/>
    <property type="match status" value="1"/>
</dbReference>
<dbReference type="Pfam" id="PF00378">
    <property type="entry name" value="ECH_1"/>
    <property type="match status" value="1"/>
</dbReference>
<dbReference type="InterPro" id="IPR018376">
    <property type="entry name" value="Enoyl-CoA_hyd/isom_CS"/>
</dbReference>
<keyword evidence="6" id="KW-1185">Reference proteome</keyword>
<reference evidence="3 6" key="3">
    <citation type="submission" date="2020-08" db="EMBL/GenBank/DDBJ databases">
        <title>Genomic Encyclopedia of Type Strains, Phase IV (KMG-IV): sequencing the most valuable type-strain genomes for metagenomic binning, comparative biology and taxonomic classification.</title>
        <authorList>
            <person name="Goeker M."/>
        </authorList>
    </citation>
    <scope>NUCLEOTIDE SEQUENCE [LARGE SCALE GENOMIC DNA]</scope>
    <source>
        <strain evidence="3 6">DSM 23868</strain>
    </source>
</reference>
<evidence type="ECO:0000313" key="3">
    <source>
        <dbReference type="EMBL" id="MBB4096046.1"/>
    </source>
</evidence>
<reference evidence="4" key="2">
    <citation type="submission" date="2019-06" db="EMBL/GenBank/DDBJ databases">
        <authorList>
            <person name="Hu M."/>
        </authorList>
    </citation>
    <scope>NUCLEOTIDE SEQUENCE</scope>
    <source>
        <strain evidence="4">08RB2639</strain>
    </source>
</reference>
<dbReference type="Proteomes" id="UP000553980">
    <property type="component" value="Unassembled WGS sequence"/>
</dbReference>
<keyword evidence="4" id="KW-0413">Isomerase</keyword>
<dbReference type="InterPro" id="IPR001753">
    <property type="entry name" value="Enoyl-CoA_hydra/iso"/>
</dbReference>
<name>A0A5C5CCI0_9HYPH</name>
<dbReference type="RefSeq" id="WP_140022927.1">
    <property type="nucleotide sequence ID" value="NZ_JACIEX010000017.1"/>
</dbReference>
<dbReference type="EMBL" id="JACIEX010000017">
    <property type="protein sequence ID" value="MBB4096046.1"/>
    <property type="molecule type" value="Genomic_DNA"/>
</dbReference>
<evidence type="ECO:0000313" key="4">
    <source>
        <dbReference type="EMBL" id="TNV08931.1"/>
    </source>
</evidence>
<dbReference type="CDD" id="cd06558">
    <property type="entry name" value="crotonase-like"/>
    <property type="match status" value="1"/>
</dbReference>
<dbReference type="PANTHER" id="PTHR43802">
    <property type="entry name" value="ENOYL-COA HYDRATASE"/>
    <property type="match status" value="1"/>
</dbReference>
<protein>
    <submittedName>
        <fullName evidence="3">Enoyl-CoA hydratase/carnithine racemase</fullName>
    </submittedName>
    <submittedName>
        <fullName evidence="4">Enoyl-CoA hydratase/isomerase family protein</fullName>
    </submittedName>
</protein>
<dbReference type="AlphaFoldDB" id="A0A5C5CCI0"/>
<evidence type="ECO:0000256" key="2">
    <source>
        <dbReference type="RuleBase" id="RU003707"/>
    </source>
</evidence>
<dbReference type="EMBL" id="VEWK01000018">
    <property type="protein sequence ID" value="TNV08931.1"/>
    <property type="molecule type" value="Genomic_DNA"/>
</dbReference>
<dbReference type="Gene3D" id="3.90.226.10">
    <property type="entry name" value="2-enoyl-CoA Hydratase, Chain A, domain 1"/>
    <property type="match status" value="1"/>
</dbReference>
<dbReference type="PANTHER" id="PTHR43802:SF1">
    <property type="entry name" value="IP11341P-RELATED"/>
    <property type="match status" value="1"/>
</dbReference>
<comment type="similarity">
    <text evidence="1 2">Belongs to the enoyl-CoA hydratase/isomerase family.</text>
</comment>
<evidence type="ECO:0000313" key="5">
    <source>
        <dbReference type="Proteomes" id="UP000313390"/>
    </source>
</evidence>
<comment type="caution">
    <text evidence="4">The sequence shown here is derived from an EMBL/GenBank/DDBJ whole genome shotgun (WGS) entry which is preliminary data.</text>
</comment>
<evidence type="ECO:0000256" key="1">
    <source>
        <dbReference type="ARBA" id="ARBA00005254"/>
    </source>
</evidence>
<dbReference type="OrthoDB" id="9795727at2"/>
<sequence>MGNTVVVHVDGAIAWVKLNRPDRLNAMNQSLVNDLAAALDRIEPDEKIRVIILHGEGRAFCSGDDLRELDNQTASAGATQAWVESIQAITLKIMGSRKIVIAAIHGWCVGGALEWAINCDFRIFAETARWFFPEVTYGFFVTGGVTALLTKHIGPQAAKELIILGERHDAAKALQVGIAWKVVRDEELLMEARALALKIADRPSVSVAAIKEAINEGFHSSLEQAMARETRATVSGFLSPDAQIRASRWG</sequence>
<evidence type="ECO:0000313" key="6">
    <source>
        <dbReference type="Proteomes" id="UP000553980"/>
    </source>
</evidence>
<dbReference type="Proteomes" id="UP000313390">
    <property type="component" value="Unassembled WGS sequence"/>
</dbReference>